<dbReference type="PRINTS" id="PR00125">
    <property type="entry name" value="ATPASEDELTA"/>
</dbReference>
<name>A0A4Q5IYK8_9ACTN</name>
<dbReference type="NCBIfam" id="NF009967">
    <property type="entry name" value="PRK13430.1"/>
    <property type="match status" value="1"/>
</dbReference>
<evidence type="ECO:0000256" key="1">
    <source>
        <dbReference type="ARBA" id="ARBA00004370"/>
    </source>
</evidence>
<keyword evidence="3 8" id="KW-0375">Hydrogen ion transport</keyword>
<keyword evidence="5 8" id="KW-0472">Membrane</keyword>
<evidence type="ECO:0000313" key="10">
    <source>
        <dbReference type="Proteomes" id="UP000291189"/>
    </source>
</evidence>
<dbReference type="GO" id="GO:0045259">
    <property type="term" value="C:proton-transporting ATP synthase complex"/>
    <property type="evidence" value="ECO:0007669"/>
    <property type="project" value="UniProtKB-KW"/>
</dbReference>
<proteinExistence type="inferred from homology"/>
<dbReference type="InterPro" id="IPR000711">
    <property type="entry name" value="ATPase_OSCP/dsu"/>
</dbReference>
<keyword evidence="8" id="KW-1003">Cell membrane</keyword>
<keyword evidence="4 8" id="KW-0406">Ion transport</keyword>
<comment type="subcellular location">
    <subcellularLocation>
        <location evidence="8">Cell membrane</location>
        <topology evidence="8">Peripheral membrane protein</topology>
    </subcellularLocation>
    <subcellularLocation>
        <location evidence="1">Membrane</location>
    </subcellularLocation>
</comment>
<dbReference type="GO" id="GO:0005886">
    <property type="term" value="C:plasma membrane"/>
    <property type="evidence" value="ECO:0007669"/>
    <property type="project" value="UniProtKB-SubCell"/>
</dbReference>
<evidence type="ECO:0000256" key="4">
    <source>
        <dbReference type="ARBA" id="ARBA00023065"/>
    </source>
</evidence>
<evidence type="ECO:0000256" key="2">
    <source>
        <dbReference type="ARBA" id="ARBA00022448"/>
    </source>
</evidence>
<keyword evidence="2 8" id="KW-0813">Transport</keyword>
<reference evidence="9 10" key="1">
    <citation type="submission" date="2019-01" db="EMBL/GenBank/DDBJ databases">
        <title>Nocardioides guangzhouensis sp. nov., an actinobacterium isolated from soil.</title>
        <authorList>
            <person name="Fu Y."/>
            <person name="Cai Y."/>
            <person name="Lin Z."/>
            <person name="Chen P."/>
        </authorList>
    </citation>
    <scope>NUCLEOTIDE SEQUENCE [LARGE SCALE GENOMIC DNA]</scope>
    <source>
        <strain evidence="9 10">NBRC 105384</strain>
    </source>
</reference>
<dbReference type="AlphaFoldDB" id="A0A4Q5IYK8"/>
<evidence type="ECO:0000256" key="5">
    <source>
        <dbReference type="ARBA" id="ARBA00023136"/>
    </source>
</evidence>
<dbReference type="InterPro" id="IPR020781">
    <property type="entry name" value="ATPase_OSCP/d_CS"/>
</dbReference>
<keyword evidence="7 8" id="KW-0066">ATP synthesis</keyword>
<evidence type="ECO:0000313" key="9">
    <source>
        <dbReference type="EMBL" id="RYU10035.1"/>
    </source>
</evidence>
<accession>A0A4Q5IYK8</accession>
<dbReference type="InterPro" id="IPR026015">
    <property type="entry name" value="ATP_synth_OSCP/delta_N_sf"/>
</dbReference>
<dbReference type="Gene3D" id="1.10.520.20">
    <property type="entry name" value="N-terminal domain of the delta subunit of the F1F0-ATP synthase"/>
    <property type="match status" value="1"/>
</dbReference>
<dbReference type="HAMAP" id="MF_01416">
    <property type="entry name" value="ATP_synth_delta_bact"/>
    <property type="match status" value="1"/>
</dbReference>
<comment type="similarity">
    <text evidence="8">Belongs to the ATPase delta chain family.</text>
</comment>
<dbReference type="OrthoDB" id="5242917at2"/>
<gene>
    <name evidence="8" type="primary">atpH</name>
    <name evidence="9" type="ORF">ETU37_19605</name>
</gene>
<dbReference type="Pfam" id="PF00213">
    <property type="entry name" value="OSCP"/>
    <property type="match status" value="1"/>
</dbReference>
<dbReference type="PROSITE" id="PS00389">
    <property type="entry name" value="ATPASE_DELTA"/>
    <property type="match status" value="1"/>
</dbReference>
<sequence>MSHQLRGASADALAVLTDKLGQVVGSGADASRVADDLFGVSDVLRREPALRRVATDVSVTPEGKAELVRGIFGSQLDAASLDLVTDAVGRRWAATRDLGDALEHLGVVAVVRSAEGAGQADALEDQLFAFERLVSGTPELRDALSDPARSVEDKRGLVRGLLDGKATPATIRLAEQSLAGTHRTVAVALEEYQKVAAAHRDRLVAEVRVARELPEAETQRLAGVLARQYGRPVHLNIVVDPDVIGGIRVEIGDDVIDGTVVSRLDDARRRLAG</sequence>
<evidence type="ECO:0000256" key="7">
    <source>
        <dbReference type="ARBA" id="ARBA00023310"/>
    </source>
</evidence>
<protein>
    <recommendedName>
        <fullName evidence="8">ATP synthase subunit delta</fullName>
    </recommendedName>
    <alternativeName>
        <fullName evidence="8">ATP synthase F(1) sector subunit delta</fullName>
    </alternativeName>
    <alternativeName>
        <fullName evidence="8">F-type ATPase subunit delta</fullName>
        <shortName evidence="8">F-ATPase subunit delta</shortName>
    </alternativeName>
</protein>
<evidence type="ECO:0000256" key="8">
    <source>
        <dbReference type="HAMAP-Rule" id="MF_01416"/>
    </source>
</evidence>
<dbReference type="Proteomes" id="UP000291189">
    <property type="component" value="Unassembled WGS sequence"/>
</dbReference>
<organism evidence="9 10">
    <name type="scientific">Nocardioides iriomotensis</name>
    <dbReference type="NCBI Taxonomy" id="715784"/>
    <lineage>
        <taxon>Bacteria</taxon>
        <taxon>Bacillati</taxon>
        <taxon>Actinomycetota</taxon>
        <taxon>Actinomycetes</taxon>
        <taxon>Propionibacteriales</taxon>
        <taxon>Nocardioidaceae</taxon>
        <taxon>Nocardioides</taxon>
    </lineage>
</organism>
<dbReference type="GO" id="GO:0046933">
    <property type="term" value="F:proton-transporting ATP synthase activity, rotational mechanism"/>
    <property type="evidence" value="ECO:0007669"/>
    <property type="project" value="UniProtKB-UniRule"/>
</dbReference>
<keyword evidence="10" id="KW-1185">Reference proteome</keyword>
<dbReference type="EMBL" id="SDPU01000034">
    <property type="protein sequence ID" value="RYU10035.1"/>
    <property type="molecule type" value="Genomic_DNA"/>
</dbReference>
<dbReference type="NCBIfam" id="TIGR01145">
    <property type="entry name" value="ATP_synt_delta"/>
    <property type="match status" value="1"/>
</dbReference>
<dbReference type="RefSeq" id="WP_129989032.1">
    <property type="nucleotide sequence ID" value="NZ_SDPU01000034.1"/>
</dbReference>
<comment type="caution">
    <text evidence="9">The sequence shown here is derived from an EMBL/GenBank/DDBJ whole genome shotgun (WGS) entry which is preliminary data.</text>
</comment>
<comment type="function">
    <text evidence="8">This protein is part of the stalk that links CF(0) to CF(1). It either transmits conformational changes from CF(0) to CF(1) or is implicated in proton conduction.</text>
</comment>
<dbReference type="PANTHER" id="PTHR11910">
    <property type="entry name" value="ATP SYNTHASE DELTA CHAIN"/>
    <property type="match status" value="1"/>
</dbReference>
<evidence type="ECO:0000256" key="3">
    <source>
        <dbReference type="ARBA" id="ARBA00022781"/>
    </source>
</evidence>
<evidence type="ECO:0000256" key="6">
    <source>
        <dbReference type="ARBA" id="ARBA00023196"/>
    </source>
</evidence>
<keyword evidence="6 8" id="KW-0139">CF(1)</keyword>
<comment type="function">
    <text evidence="8">F(1)F(0) ATP synthase produces ATP from ADP in the presence of a proton or sodium gradient. F-type ATPases consist of two structural domains, F(1) containing the extramembraneous catalytic core and F(0) containing the membrane proton channel, linked together by a central stalk and a peripheral stalk. During catalysis, ATP synthesis in the catalytic domain of F(1) is coupled via a rotary mechanism of the central stalk subunits to proton translocation.</text>
</comment>